<organism evidence="2 3">
    <name type="scientific">Catenovulum sediminis</name>
    <dbReference type="NCBI Taxonomy" id="1740262"/>
    <lineage>
        <taxon>Bacteria</taxon>
        <taxon>Pseudomonadati</taxon>
        <taxon>Pseudomonadota</taxon>
        <taxon>Gammaproteobacteria</taxon>
        <taxon>Alteromonadales</taxon>
        <taxon>Alteromonadaceae</taxon>
        <taxon>Catenovulum</taxon>
    </lineage>
</organism>
<feature type="transmembrane region" description="Helical" evidence="1">
    <location>
        <begin position="393"/>
        <end position="416"/>
    </location>
</feature>
<sequence>MQSPELDTKKGIIAWFARNSVAANLLMVFILIGGLLTSLTINKQMFPQFEINWINIDTSYPGAAPQEVSEGITIKIEEALESIQGLKRVISFSNRGHSHFAIEVDDGYDSQDVMDEVKLQVDSVSSFPDGMERPIIRRAKYRQEVMYISLYGDLSNKQLKELGRTIHDEIQNLPGINITEYYSGLDYEISVEVSQDKLREYGLTFQQVANAIRGFSANRSAGQIRTESGYVSVRVENQAYTGSEFEQLPLINLADGSQILLGDVATVRDGFVEGIQYSKFNNQNSVTLFVGASPDQNIGDVANTINRYIDEKRKSLPHSVHLEPWVDLTYYLDGRLNMMLSNMLTGGILVFLILGLTLRLRLAFWVMMGLPISFLGALLFLPTSAIDVTINVVSLFGFILVLGVVVDDAIVIGESIQSETEQKGSTLDNVIRGAQRVAIPATFGVLTTVAAFVPMIMDDGPSKAFSQAIGFVVILCLLFSLVESKLILPAHLANMKPKSNNKYNPFDYCRKYIDKGLKQFIEKYYLPFIKMAVVHRYSVVAVFVSILLVSIGLFQGGIIRFLGTPEIPHDFPTITLEMNAETSEQDTLRAAKSIESMLYRVDEQVKEENNGQGMIGQMQVDLRGRTSANIQVKLVDPEIRPIDPFKLSAQWREQMPDIPGMKTLTVRDNLFGGGMDDGDISFRLISTDGAQLRAAGDELKDKLSTLAGVSEINDSWQASTNEIQFNLKPLAYSMGLTLSDVASQVSFALYGMEAQRILRNGDEIRVMLRYPEAERKAVSQIYEVLVRTPQGGEVPLSQLADVDIVDGVNSIRRENGNRTLVVWANVDSAVAESFKIADEISKQYLPEMLRKYPKVQSELAGSIQEEMQSMNDQIRNFILSMLVIYALLAIPLKSYSQPVLIMTVIPFGVIGAMLGHMILGMDLSSQSVFGIIAASGVVINDSLVMVDFVNKAREKGMALKEAVVQSGGRRFRAIMLTSLTTFIGLIPIIMETSLQAKIVIPMAVSLAFGVLFATFITLILIPCLYVVLEDLKKPFAKKALEKKHALNILGLKNT</sequence>
<dbReference type="Proteomes" id="UP001467690">
    <property type="component" value="Unassembled WGS sequence"/>
</dbReference>
<keyword evidence="1" id="KW-1133">Transmembrane helix</keyword>
<keyword evidence="3" id="KW-1185">Reference proteome</keyword>
<feature type="transmembrane region" description="Helical" evidence="1">
    <location>
        <begin position="899"/>
        <end position="921"/>
    </location>
</feature>
<dbReference type="Gene3D" id="3.30.70.1440">
    <property type="entry name" value="Multidrug efflux transporter AcrB pore domain"/>
    <property type="match status" value="1"/>
</dbReference>
<dbReference type="Gene3D" id="3.30.2090.10">
    <property type="entry name" value="Multidrug efflux transporter AcrB TolC docking domain, DN and DC subdomains"/>
    <property type="match status" value="2"/>
</dbReference>
<evidence type="ECO:0000313" key="3">
    <source>
        <dbReference type="Proteomes" id="UP001467690"/>
    </source>
</evidence>
<dbReference type="PANTHER" id="PTHR32063">
    <property type="match status" value="1"/>
</dbReference>
<keyword evidence="1" id="KW-0812">Transmembrane</keyword>
<reference evidence="2 3" key="1">
    <citation type="submission" date="2024-06" db="EMBL/GenBank/DDBJ databases">
        <authorList>
            <person name="Chen R.Y."/>
        </authorList>
    </citation>
    <scope>NUCLEOTIDE SEQUENCE [LARGE SCALE GENOMIC DNA]</scope>
    <source>
        <strain evidence="2 3">D2</strain>
    </source>
</reference>
<accession>A0ABV1RD68</accession>
<evidence type="ECO:0000313" key="2">
    <source>
        <dbReference type="EMBL" id="MER2490858.1"/>
    </source>
</evidence>
<keyword evidence="1" id="KW-0472">Membrane</keyword>
<evidence type="ECO:0000256" key="1">
    <source>
        <dbReference type="SAM" id="Phobius"/>
    </source>
</evidence>
<feature type="transmembrane region" description="Helical" evidence="1">
    <location>
        <begin position="539"/>
        <end position="562"/>
    </location>
</feature>
<dbReference type="InterPro" id="IPR001036">
    <property type="entry name" value="Acrflvin-R"/>
</dbReference>
<feature type="transmembrane region" description="Helical" evidence="1">
    <location>
        <begin position="1002"/>
        <end position="1028"/>
    </location>
</feature>
<dbReference type="RefSeq" id="WP_350400665.1">
    <property type="nucleotide sequence ID" value="NZ_JBELOE010000076.1"/>
</dbReference>
<dbReference type="SUPFAM" id="SSF82693">
    <property type="entry name" value="Multidrug efflux transporter AcrB pore domain, PN1, PN2, PC1 and PC2 subdomains"/>
    <property type="match status" value="2"/>
</dbReference>
<dbReference type="SUPFAM" id="SSF82866">
    <property type="entry name" value="Multidrug efflux transporter AcrB transmembrane domain"/>
    <property type="match status" value="2"/>
</dbReference>
<dbReference type="Pfam" id="PF00873">
    <property type="entry name" value="ACR_tran"/>
    <property type="match status" value="1"/>
</dbReference>
<feature type="transmembrane region" description="Helical" evidence="1">
    <location>
        <begin position="927"/>
        <end position="950"/>
    </location>
</feature>
<dbReference type="PRINTS" id="PR00702">
    <property type="entry name" value="ACRIFLAVINRP"/>
</dbReference>
<feature type="transmembrane region" description="Helical" evidence="1">
    <location>
        <begin position="437"/>
        <end position="456"/>
    </location>
</feature>
<feature type="transmembrane region" description="Helical" evidence="1">
    <location>
        <begin position="468"/>
        <end position="488"/>
    </location>
</feature>
<feature type="transmembrane region" description="Helical" evidence="1">
    <location>
        <begin position="971"/>
        <end position="990"/>
    </location>
</feature>
<gene>
    <name evidence="2" type="ORF">ABS311_03050</name>
</gene>
<protein>
    <submittedName>
        <fullName evidence="2">Efflux RND transporter permease subunit</fullName>
    </submittedName>
</protein>
<proteinExistence type="predicted"/>
<name>A0ABV1RD68_9ALTE</name>
<feature type="transmembrane region" description="Helical" evidence="1">
    <location>
        <begin position="21"/>
        <end position="41"/>
    </location>
</feature>
<feature type="transmembrane region" description="Helical" evidence="1">
    <location>
        <begin position="874"/>
        <end position="892"/>
    </location>
</feature>
<dbReference type="InterPro" id="IPR027463">
    <property type="entry name" value="AcrB_DN_DC_subdom"/>
</dbReference>
<dbReference type="PANTHER" id="PTHR32063:SF33">
    <property type="entry name" value="RND SUPERFAMILY EFFLUX PUMP PERMEASE COMPONENT"/>
    <property type="match status" value="1"/>
</dbReference>
<feature type="transmembrane region" description="Helical" evidence="1">
    <location>
        <begin position="336"/>
        <end position="355"/>
    </location>
</feature>
<dbReference type="Gene3D" id="3.30.70.1430">
    <property type="entry name" value="Multidrug efflux transporter AcrB pore domain"/>
    <property type="match status" value="2"/>
</dbReference>
<feature type="transmembrane region" description="Helical" evidence="1">
    <location>
        <begin position="362"/>
        <end position="381"/>
    </location>
</feature>
<comment type="caution">
    <text evidence="2">The sequence shown here is derived from an EMBL/GenBank/DDBJ whole genome shotgun (WGS) entry which is preliminary data.</text>
</comment>
<dbReference type="SUPFAM" id="SSF82714">
    <property type="entry name" value="Multidrug efflux transporter AcrB TolC docking domain, DN and DC subdomains"/>
    <property type="match status" value="2"/>
</dbReference>
<dbReference type="Gene3D" id="1.20.1640.10">
    <property type="entry name" value="Multidrug efflux transporter AcrB transmembrane domain"/>
    <property type="match status" value="2"/>
</dbReference>
<dbReference type="Gene3D" id="3.30.70.1320">
    <property type="entry name" value="Multidrug efflux transporter AcrB pore domain like"/>
    <property type="match status" value="1"/>
</dbReference>
<dbReference type="EMBL" id="JBELOE010000076">
    <property type="protein sequence ID" value="MER2490858.1"/>
    <property type="molecule type" value="Genomic_DNA"/>
</dbReference>